<dbReference type="AlphaFoldDB" id="A0A6A0AZC2"/>
<organism evidence="2 3">
    <name type="scientific">Streptomyces pacificus</name>
    <dbReference type="NCBI Taxonomy" id="2705029"/>
    <lineage>
        <taxon>Bacteria</taxon>
        <taxon>Bacillati</taxon>
        <taxon>Actinomycetota</taxon>
        <taxon>Actinomycetes</taxon>
        <taxon>Kitasatosporales</taxon>
        <taxon>Streptomycetaceae</taxon>
        <taxon>Streptomyces</taxon>
    </lineage>
</organism>
<dbReference type="EMBL" id="BLLG01000015">
    <property type="protein sequence ID" value="GFH38309.1"/>
    <property type="molecule type" value="Genomic_DNA"/>
</dbReference>
<evidence type="ECO:0000313" key="3">
    <source>
        <dbReference type="Proteomes" id="UP000484988"/>
    </source>
</evidence>
<evidence type="ECO:0000313" key="2">
    <source>
        <dbReference type="EMBL" id="GFH38309.1"/>
    </source>
</evidence>
<accession>A0A6A0AZC2</accession>
<feature type="region of interest" description="Disordered" evidence="1">
    <location>
        <begin position="82"/>
        <end position="127"/>
    </location>
</feature>
<feature type="compositionally biased region" description="Basic and acidic residues" evidence="1">
    <location>
        <begin position="1"/>
        <end position="20"/>
    </location>
</feature>
<reference evidence="2 3" key="1">
    <citation type="submission" date="2020-02" db="EMBL/GenBank/DDBJ databases">
        <title>Whole Genome Shotgun Sequence of Streptomyces sp. strain CWH03.</title>
        <authorList>
            <person name="Dohra H."/>
            <person name="Kodani S."/>
            <person name="Yamamura H."/>
        </authorList>
    </citation>
    <scope>NUCLEOTIDE SEQUENCE [LARGE SCALE GENOMIC DNA]</scope>
    <source>
        <strain evidence="2 3">CWH03</strain>
    </source>
</reference>
<evidence type="ECO:0000256" key="1">
    <source>
        <dbReference type="SAM" id="MobiDB-lite"/>
    </source>
</evidence>
<keyword evidence="3" id="KW-1185">Reference proteome</keyword>
<proteinExistence type="predicted"/>
<sequence>MDREITRRRVGSEVAQELRGDTGQAAVSCSLSGDKEAPGDAEAKSPAGAGAGAGGESRCVPQRQEGVRCQLKPLVQRDWLSSADGREFGMSATERNRAVIGQSQAHRSDLASRSDGDVGPVSGWLGS</sequence>
<protein>
    <submittedName>
        <fullName evidence="2">Uncharacterized protein</fullName>
    </submittedName>
</protein>
<gene>
    <name evidence="2" type="ORF">SCWH03_45510</name>
</gene>
<feature type="compositionally biased region" description="Basic and acidic residues" evidence="1">
    <location>
        <begin position="106"/>
        <end position="116"/>
    </location>
</feature>
<feature type="region of interest" description="Disordered" evidence="1">
    <location>
        <begin position="1"/>
        <end position="63"/>
    </location>
</feature>
<dbReference type="RefSeq" id="WP_216854780.1">
    <property type="nucleotide sequence ID" value="NZ_BLLG01000015.1"/>
</dbReference>
<feature type="compositionally biased region" description="Basic and acidic residues" evidence="1">
    <location>
        <begin position="33"/>
        <end position="43"/>
    </location>
</feature>
<dbReference type="Proteomes" id="UP000484988">
    <property type="component" value="Unassembled WGS sequence"/>
</dbReference>
<name>A0A6A0AZC2_9ACTN</name>
<comment type="caution">
    <text evidence="2">The sequence shown here is derived from an EMBL/GenBank/DDBJ whole genome shotgun (WGS) entry which is preliminary data.</text>
</comment>